<reference evidence="2" key="1">
    <citation type="submission" date="2021-01" db="EMBL/GenBank/DDBJ databases">
        <title>Chromosome-level genome assembly of a human fungal pathogen reveals clustering of transcriptionally co-regulated genes.</title>
        <authorList>
            <person name="Voorhies M."/>
            <person name="Cohen S."/>
            <person name="Shea T.P."/>
            <person name="Petrus S."/>
            <person name="Munoz J.F."/>
            <person name="Poplawski S."/>
            <person name="Goldman W.E."/>
            <person name="Michael T."/>
            <person name="Cuomo C.A."/>
            <person name="Sil A."/>
            <person name="Beyhan S."/>
        </authorList>
    </citation>
    <scope>NUCLEOTIDE SEQUENCE</scope>
    <source>
        <strain evidence="2">H88</strain>
    </source>
</reference>
<protein>
    <submittedName>
        <fullName evidence="2">Uncharacterized protein</fullName>
    </submittedName>
</protein>
<evidence type="ECO:0000256" key="1">
    <source>
        <dbReference type="SAM" id="MobiDB-lite"/>
    </source>
</evidence>
<dbReference type="VEuPathDB" id="FungiDB:I7I53_03361"/>
<gene>
    <name evidence="2" type="ORF">I7I53_03361</name>
</gene>
<feature type="region of interest" description="Disordered" evidence="1">
    <location>
        <begin position="16"/>
        <end position="67"/>
    </location>
</feature>
<accession>A0A8A1LSC7</accession>
<name>A0A8A1LSC7_AJEC8</name>
<dbReference type="AlphaFoldDB" id="A0A8A1LSC7"/>
<evidence type="ECO:0000313" key="2">
    <source>
        <dbReference type="EMBL" id="QSS55473.1"/>
    </source>
</evidence>
<feature type="compositionally biased region" description="Basic and acidic residues" evidence="1">
    <location>
        <begin position="58"/>
        <end position="67"/>
    </location>
</feature>
<organism evidence="2 3">
    <name type="scientific">Ajellomyces capsulatus (strain H88)</name>
    <name type="common">Darling's disease fungus</name>
    <name type="synonym">Histoplasma capsulatum</name>
    <dbReference type="NCBI Taxonomy" id="544711"/>
    <lineage>
        <taxon>Eukaryota</taxon>
        <taxon>Fungi</taxon>
        <taxon>Dikarya</taxon>
        <taxon>Ascomycota</taxon>
        <taxon>Pezizomycotina</taxon>
        <taxon>Eurotiomycetes</taxon>
        <taxon>Eurotiomycetidae</taxon>
        <taxon>Onygenales</taxon>
        <taxon>Ajellomycetaceae</taxon>
        <taxon>Histoplasma</taxon>
    </lineage>
</organism>
<evidence type="ECO:0000313" key="3">
    <source>
        <dbReference type="Proteomes" id="UP000663419"/>
    </source>
</evidence>
<proteinExistence type="predicted"/>
<dbReference type="Proteomes" id="UP000663419">
    <property type="component" value="Chromosome 4"/>
</dbReference>
<dbReference type="EMBL" id="CP069105">
    <property type="protein sequence ID" value="QSS55473.1"/>
    <property type="molecule type" value="Genomic_DNA"/>
</dbReference>
<feature type="compositionally biased region" description="Basic residues" evidence="1">
    <location>
        <begin position="47"/>
        <end position="57"/>
    </location>
</feature>
<sequence length="67" mass="7308">MFAVCSSKVENSATPAHEALGNTNHPCPPVLISSSSEAGRSHPVMLQKHHGSKRTKERKGEMKIQEK</sequence>